<feature type="signal peptide" evidence="4">
    <location>
        <begin position="1"/>
        <end position="16"/>
    </location>
</feature>
<comment type="caution">
    <text evidence="5">The sequence shown here is derived from an EMBL/GenBank/DDBJ whole genome shotgun (WGS) entry which is preliminary data.</text>
</comment>
<dbReference type="STRING" id="158500.BES08_04590"/>
<accession>A0A031K0B2</accession>
<organism evidence="5 6">
    <name type="scientific">Novosphingobium resinovorum</name>
    <dbReference type="NCBI Taxonomy" id="158500"/>
    <lineage>
        <taxon>Bacteria</taxon>
        <taxon>Pseudomonadati</taxon>
        <taxon>Pseudomonadota</taxon>
        <taxon>Alphaproteobacteria</taxon>
        <taxon>Sphingomonadales</taxon>
        <taxon>Sphingomonadaceae</taxon>
        <taxon>Novosphingobium</taxon>
    </lineage>
</organism>
<evidence type="ECO:0000256" key="3">
    <source>
        <dbReference type="SAM" id="MobiDB-lite"/>
    </source>
</evidence>
<dbReference type="EMBL" id="JFYZ01000003">
    <property type="protein sequence ID" value="EZP83396.1"/>
    <property type="molecule type" value="Genomic_DNA"/>
</dbReference>
<dbReference type="PRINTS" id="PR01805">
    <property type="entry name" value="VACJLIPOPROT"/>
</dbReference>
<dbReference type="PANTHER" id="PTHR30035">
    <property type="entry name" value="LIPOPROTEIN VACJ-RELATED"/>
    <property type="match status" value="1"/>
</dbReference>
<feature type="chain" id="PRO_5001552255" evidence="4">
    <location>
        <begin position="17"/>
        <end position="384"/>
    </location>
</feature>
<dbReference type="InterPro" id="IPR007428">
    <property type="entry name" value="MlaA"/>
</dbReference>
<dbReference type="eggNOG" id="COG2853">
    <property type="taxonomic scope" value="Bacteria"/>
</dbReference>
<name>A0A031K0B2_9SPHN</name>
<feature type="region of interest" description="Disordered" evidence="3">
    <location>
        <begin position="18"/>
        <end position="43"/>
    </location>
</feature>
<dbReference type="AlphaFoldDB" id="A0A031K0B2"/>
<evidence type="ECO:0000256" key="4">
    <source>
        <dbReference type="SAM" id="SignalP"/>
    </source>
</evidence>
<reference evidence="5 6" key="1">
    <citation type="submission" date="2014-03" db="EMBL/GenBank/DDBJ databases">
        <title>Whole genome sequence of Novosphingobium resinovorum KF1.</title>
        <authorList>
            <person name="Gan H.M."/>
            <person name="Gan H.Y."/>
            <person name="Chew T.H."/>
            <person name="Savka M.A."/>
        </authorList>
    </citation>
    <scope>NUCLEOTIDE SEQUENCE [LARGE SCALE GENOMIC DNA]</scope>
    <source>
        <strain evidence="5 6">KF1</strain>
    </source>
</reference>
<dbReference type="GO" id="GO:0016020">
    <property type="term" value="C:membrane"/>
    <property type="evidence" value="ECO:0007669"/>
    <property type="project" value="InterPro"/>
</dbReference>
<evidence type="ECO:0000313" key="6">
    <source>
        <dbReference type="Proteomes" id="UP000024329"/>
    </source>
</evidence>
<proteinExistence type="inferred from homology"/>
<dbReference type="PATRIC" id="fig|158500.4.peg.1544"/>
<feature type="region of interest" description="Disordered" evidence="3">
    <location>
        <begin position="333"/>
        <end position="384"/>
    </location>
</feature>
<comment type="similarity">
    <text evidence="1">Belongs to the MlaA family.</text>
</comment>
<dbReference type="Pfam" id="PF04333">
    <property type="entry name" value="MlaA"/>
    <property type="match status" value="1"/>
</dbReference>
<protein>
    <submittedName>
        <fullName evidence="5">VacJ family lipoprotein</fullName>
    </submittedName>
</protein>
<sequence length="384" mass="39795">MSLTAAAVAVMISAVAPEAGVPTGGGPVPVSQPATTSDSAMPATDTVPPTVVPVQGVPTDVPISPPATSGTIAIPGDAPIIVPPAVAPTVPDAVGTDTGPDIVVTRRRRAPPGDPLEKINIQSFAVTQAVDAAVIEPVAKAYNKGLPKPVRQGLRNFFSNLGEPVVFIAYLLELKPGKAAETAGRFAINSTIGVAGLVDMAKRKPFNLPYRPNGFADLLGYYGIGPGPFFYLPIIGPTTLRDVIGDTVDKAFLPVVVGSPFNKAVVATPSVILDQLGERAAFDEEINSIRKEDDPYTTYRELYLRQRKAEIDALHGRVTPDVVPVYGPGMNTAGGKAKPSKEVAPQAPAAESTVPEATTPEAVAPKTSTPETAAPLIVPETGQP</sequence>
<dbReference type="Proteomes" id="UP000024329">
    <property type="component" value="Unassembled WGS sequence"/>
</dbReference>
<evidence type="ECO:0000256" key="1">
    <source>
        <dbReference type="ARBA" id="ARBA00010634"/>
    </source>
</evidence>
<keyword evidence="2 4" id="KW-0732">Signal</keyword>
<evidence type="ECO:0000313" key="5">
    <source>
        <dbReference type="EMBL" id="EZP83396.1"/>
    </source>
</evidence>
<gene>
    <name evidence="5" type="ORF">BV97_01507</name>
</gene>
<keyword evidence="5" id="KW-0449">Lipoprotein</keyword>
<evidence type="ECO:0000256" key="2">
    <source>
        <dbReference type="ARBA" id="ARBA00022729"/>
    </source>
</evidence>
<dbReference type="PANTHER" id="PTHR30035:SF3">
    <property type="entry name" value="INTERMEMBRANE PHOSPHOLIPID TRANSPORT SYSTEM LIPOPROTEIN MLAA"/>
    <property type="match status" value="1"/>
</dbReference>
<dbReference type="GO" id="GO:0120010">
    <property type="term" value="P:intermembrane phospholipid transfer"/>
    <property type="evidence" value="ECO:0007669"/>
    <property type="project" value="TreeGrafter"/>
</dbReference>